<dbReference type="SUPFAM" id="SSF53335">
    <property type="entry name" value="S-adenosyl-L-methionine-dependent methyltransferases"/>
    <property type="match status" value="1"/>
</dbReference>
<dbReference type="InterPro" id="IPR041698">
    <property type="entry name" value="Methyltransf_25"/>
</dbReference>
<comment type="caution">
    <text evidence="2">The sequence shown here is derived from an EMBL/GenBank/DDBJ whole genome shotgun (WGS) entry which is preliminary data.</text>
</comment>
<dbReference type="CDD" id="cd02440">
    <property type="entry name" value="AdoMet_MTases"/>
    <property type="match status" value="1"/>
</dbReference>
<organism evidence="2 3">
    <name type="scientific">Sarocladium strictum</name>
    <name type="common">Black bundle disease fungus</name>
    <name type="synonym">Acremonium strictum</name>
    <dbReference type="NCBI Taxonomy" id="5046"/>
    <lineage>
        <taxon>Eukaryota</taxon>
        <taxon>Fungi</taxon>
        <taxon>Dikarya</taxon>
        <taxon>Ascomycota</taxon>
        <taxon>Pezizomycotina</taxon>
        <taxon>Sordariomycetes</taxon>
        <taxon>Hypocreomycetidae</taxon>
        <taxon>Hypocreales</taxon>
        <taxon>Sarocladiaceae</taxon>
        <taxon>Sarocladium</taxon>
    </lineage>
</organism>
<accession>A0AA39GIQ5</accession>
<protein>
    <recommendedName>
        <fullName evidence="1">Methyltransferase domain-containing protein</fullName>
    </recommendedName>
</protein>
<dbReference type="InterPro" id="IPR029063">
    <property type="entry name" value="SAM-dependent_MTases_sf"/>
</dbReference>
<evidence type="ECO:0000259" key="1">
    <source>
        <dbReference type="Pfam" id="PF13649"/>
    </source>
</evidence>
<dbReference type="Gene3D" id="3.40.50.150">
    <property type="entry name" value="Vaccinia Virus protein VP39"/>
    <property type="match status" value="1"/>
</dbReference>
<proteinExistence type="predicted"/>
<keyword evidence="3" id="KW-1185">Reference proteome</keyword>
<dbReference type="AlphaFoldDB" id="A0AA39GIQ5"/>
<gene>
    <name evidence="2" type="ORF">NLU13_4006</name>
</gene>
<name>A0AA39GIQ5_SARSR</name>
<reference evidence="2" key="1">
    <citation type="submission" date="2022-10" db="EMBL/GenBank/DDBJ databases">
        <title>Determination and structural analysis of whole genome sequence of Sarocladium strictum F4-1.</title>
        <authorList>
            <person name="Hu L."/>
            <person name="Jiang Y."/>
        </authorList>
    </citation>
    <scope>NUCLEOTIDE SEQUENCE</scope>
    <source>
        <strain evidence="2">F4-1</strain>
    </source>
</reference>
<dbReference type="Pfam" id="PF13649">
    <property type="entry name" value="Methyltransf_25"/>
    <property type="match status" value="1"/>
</dbReference>
<evidence type="ECO:0000313" key="3">
    <source>
        <dbReference type="Proteomes" id="UP001175261"/>
    </source>
</evidence>
<dbReference type="Proteomes" id="UP001175261">
    <property type="component" value="Unassembled WGS sequence"/>
</dbReference>
<evidence type="ECO:0000313" key="2">
    <source>
        <dbReference type="EMBL" id="KAK0387761.1"/>
    </source>
</evidence>
<dbReference type="EMBL" id="JAPDFR010000003">
    <property type="protein sequence ID" value="KAK0387761.1"/>
    <property type="molecule type" value="Genomic_DNA"/>
</dbReference>
<feature type="domain" description="Methyltransferase" evidence="1">
    <location>
        <begin position="66"/>
        <end position="165"/>
    </location>
</feature>
<sequence>MEAIQSAPADVKDRLKASYDAMAPQYNAWTERHHSLRAKYLDKLLALCPQLLEKKSAASNGRVPHVMELGCGSGVPVLSTLLEKNEALRVTALDLSDTQIGFAKENLKAFEPRATFISGDMVRETADTPSSSCTAVVALYSIIHLPQEEQVQIIHGVADWLEKDGCFLACFAKDEAKGLVMEHWLDEKGWMYWSGLGVDGTIKTMEEAGLKVELKEVEEGPEETFLWVIARK</sequence>